<dbReference type="PANTHER" id="PTHR11690:SF300">
    <property type="entry name" value="PICKPOCKET PROTEIN 19"/>
    <property type="match status" value="1"/>
</dbReference>
<evidence type="ECO:0000313" key="15">
    <source>
        <dbReference type="Proteomes" id="UP000440578"/>
    </source>
</evidence>
<comment type="caution">
    <text evidence="14">The sequence shown here is derived from an EMBL/GenBank/DDBJ whole genome shotgun (WGS) entry which is preliminary data.</text>
</comment>
<dbReference type="PANTHER" id="PTHR11690">
    <property type="entry name" value="AMILORIDE-SENSITIVE SODIUM CHANNEL-RELATED"/>
    <property type="match status" value="1"/>
</dbReference>
<evidence type="ECO:0000256" key="11">
    <source>
        <dbReference type="ARBA" id="ARBA00023303"/>
    </source>
</evidence>
<evidence type="ECO:0000313" key="14">
    <source>
        <dbReference type="EMBL" id="KAF0288543.1"/>
    </source>
</evidence>
<evidence type="ECO:0000256" key="4">
    <source>
        <dbReference type="ARBA" id="ARBA00022461"/>
    </source>
</evidence>
<dbReference type="GO" id="GO:0015280">
    <property type="term" value="F:ligand-gated sodium channel activity"/>
    <property type="evidence" value="ECO:0007669"/>
    <property type="project" value="TreeGrafter"/>
</dbReference>
<comment type="similarity">
    <text evidence="2 12">Belongs to the amiloride-sensitive sodium channel (TC 1.A.6) family.</text>
</comment>
<organism evidence="14 15">
    <name type="scientific">Amphibalanus amphitrite</name>
    <name type="common">Striped barnacle</name>
    <name type="synonym">Balanus amphitrite</name>
    <dbReference type="NCBI Taxonomy" id="1232801"/>
    <lineage>
        <taxon>Eukaryota</taxon>
        <taxon>Metazoa</taxon>
        <taxon>Ecdysozoa</taxon>
        <taxon>Arthropoda</taxon>
        <taxon>Crustacea</taxon>
        <taxon>Multicrustacea</taxon>
        <taxon>Cirripedia</taxon>
        <taxon>Thoracica</taxon>
        <taxon>Thoracicalcarea</taxon>
        <taxon>Balanomorpha</taxon>
        <taxon>Balanoidea</taxon>
        <taxon>Balanidae</taxon>
        <taxon>Amphibalaninae</taxon>
        <taxon>Amphibalanus</taxon>
    </lineage>
</organism>
<dbReference type="AlphaFoldDB" id="A0A6A4V466"/>
<keyword evidence="15" id="KW-1185">Reference proteome</keyword>
<dbReference type="Pfam" id="PF00858">
    <property type="entry name" value="ASC"/>
    <property type="match status" value="1"/>
</dbReference>
<keyword evidence="8 12" id="KW-0406">Ion transport</keyword>
<evidence type="ECO:0000256" key="7">
    <source>
        <dbReference type="ARBA" id="ARBA00023053"/>
    </source>
</evidence>
<name>A0A6A4V466_AMPAM</name>
<dbReference type="Gene3D" id="1.10.287.770">
    <property type="entry name" value="YojJ-like"/>
    <property type="match status" value="1"/>
</dbReference>
<reference evidence="14 15" key="1">
    <citation type="submission" date="2019-07" db="EMBL/GenBank/DDBJ databases">
        <title>Draft genome assembly of a fouling barnacle, Amphibalanus amphitrite (Darwin, 1854): The first reference genome for Thecostraca.</title>
        <authorList>
            <person name="Kim W."/>
        </authorList>
    </citation>
    <scope>NUCLEOTIDE SEQUENCE [LARGE SCALE GENOMIC DNA]</scope>
    <source>
        <strain evidence="14">SNU_AA5</strain>
        <tissue evidence="14">Soma without cirri and trophi</tissue>
    </source>
</reference>
<keyword evidence="10 12" id="KW-0739">Sodium transport</keyword>
<evidence type="ECO:0000256" key="13">
    <source>
        <dbReference type="SAM" id="Phobius"/>
    </source>
</evidence>
<dbReference type="GO" id="GO:0005886">
    <property type="term" value="C:plasma membrane"/>
    <property type="evidence" value="ECO:0007669"/>
    <property type="project" value="TreeGrafter"/>
</dbReference>
<keyword evidence="3 12" id="KW-0813">Transport</keyword>
<dbReference type="InterPro" id="IPR001873">
    <property type="entry name" value="ENaC"/>
</dbReference>
<evidence type="ECO:0000256" key="3">
    <source>
        <dbReference type="ARBA" id="ARBA00022448"/>
    </source>
</evidence>
<evidence type="ECO:0000256" key="1">
    <source>
        <dbReference type="ARBA" id="ARBA00004141"/>
    </source>
</evidence>
<proteinExistence type="inferred from homology"/>
<evidence type="ECO:0000256" key="9">
    <source>
        <dbReference type="ARBA" id="ARBA00023136"/>
    </source>
</evidence>
<evidence type="ECO:0000256" key="8">
    <source>
        <dbReference type="ARBA" id="ARBA00023065"/>
    </source>
</evidence>
<dbReference type="EMBL" id="VIIS01002102">
    <property type="protein sequence ID" value="KAF0288543.1"/>
    <property type="molecule type" value="Genomic_DNA"/>
</dbReference>
<keyword evidence="4 12" id="KW-0894">Sodium channel</keyword>
<comment type="subcellular location">
    <subcellularLocation>
        <location evidence="1">Membrane</location>
        <topology evidence="1">Multi-pass membrane protein</topology>
    </subcellularLocation>
</comment>
<keyword evidence="9 13" id="KW-0472">Membrane</keyword>
<keyword evidence="11 12" id="KW-0407">Ion channel</keyword>
<gene>
    <name evidence="14" type="ORF">FJT64_013066</name>
</gene>
<evidence type="ECO:0000256" key="5">
    <source>
        <dbReference type="ARBA" id="ARBA00022692"/>
    </source>
</evidence>
<dbReference type="OrthoDB" id="6478271at2759"/>
<accession>A0A6A4V466</accession>
<evidence type="ECO:0000256" key="10">
    <source>
        <dbReference type="ARBA" id="ARBA00023201"/>
    </source>
</evidence>
<evidence type="ECO:0000256" key="6">
    <source>
        <dbReference type="ARBA" id="ARBA00022989"/>
    </source>
</evidence>
<evidence type="ECO:0000256" key="12">
    <source>
        <dbReference type="RuleBase" id="RU000679"/>
    </source>
</evidence>
<keyword evidence="7" id="KW-0915">Sodium</keyword>
<protein>
    <submittedName>
        <fullName evidence="14">Uncharacterized protein</fullName>
    </submittedName>
</protein>
<dbReference type="Proteomes" id="UP000440578">
    <property type="component" value="Unassembled WGS sequence"/>
</dbReference>
<keyword evidence="5 12" id="KW-0812">Transmembrane</keyword>
<keyword evidence="6 13" id="KW-1133">Transmembrane helix</keyword>
<evidence type="ECO:0000256" key="2">
    <source>
        <dbReference type="ARBA" id="ARBA00007193"/>
    </source>
</evidence>
<feature type="transmembrane region" description="Helical" evidence="13">
    <location>
        <begin position="20"/>
        <end position="41"/>
    </location>
</feature>
<sequence length="366" mass="40508">MTVAPSECWATDPPAAPRTWRLVALLLRLLCAILLVCMFGIKVRDFLQEPVATSIREEPSSLPFFTVCPVNLNWSVLTENFNDWRDGNVTTDAVLSASALELSSMLDGCTTRDGRSCRPSGASGEFSWGRWRRSRYPPGVTCYTLETRLDPAGNSEIRVSLRLHGDTSGSDGFYRVFVHGPGTRAKTYYGGGMVSTYFMVSEASDNVELVLALSETVLVDRRQSPCRIDPGYDQNQCLQDCRSRAAFLAANCSVQWGSPPGDDVPSCRRQSEYYRLLELWESVDPECSCPRNCVVHETTLSSHQAMVGAIGETLLRVLEERRTYQLVDLLTDLGGTTGLLLGYSLSSLVDVGDWLVHALAAGRRRR</sequence>